<protein>
    <submittedName>
        <fullName evidence="1">Uncharacterized protein</fullName>
    </submittedName>
</protein>
<reference evidence="1" key="1">
    <citation type="submission" date="2018-02" db="EMBL/GenBank/DDBJ databases">
        <title>Rhizophora mucronata_Transcriptome.</title>
        <authorList>
            <person name="Meera S.P."/>
            <person name="Sreeshan A."/>
            <person name="Augustine A."/>
        </authorList>
    </citation>
    <scope>NUCLEOTIDE SEQUENCE</scope>
    <source>
        <tissue evidence="1">Leaf</tissue>
    </source>
</reference>
<name>A0A2P2P7A8_RHIMU</name>
<sequence>MSVEVSNDKC</sequence>
<accession>A0A2P2P7A8</accession>
<proteinExistence type="predicted"/>
<evidence type="ECO:0000313" key="1">
    <source>
        <dbReference type="EMBL" id="MBX50646.1"/>
    </source>
</evidence>
<dbReference type="EMBL" id="GGEC01070162">
    <property type="protein sequence ID" value="MBX50646.1"/>
    <property type="molecule type" value="Transcribed_RNA"/>
</dbReference>
<organism evidence="1">
    <name type="scientific">Rhizophora mucronata</name>
    <name type="common">Asiatic mangrove</name>
    <dbReference type="NCBI Taxonomy" id="61149"/>
    <lineage>
        <taxon>Eukaryota</taxon>
        <taxon>Viridiplantae</taxon>
        <taxon>Streptophyta</taxon>
        <taxon>Embryophyta</taxon>
        <taxon>Tracheophyta</taxon>
        <taxon>Spermatophyta</taxon>
        <taxon>Magnoliopsida</taxon>
        <taxon>eudicotyledons</taxon>
        <taxon>Gunneridae</taxon>
        <taxon>Pentapetalae</taxon>
        <taxon>rosids</taxon>
        <taxon>fabids</taxon>
        <taxon>Malpighiales</taxon>
        <taxon>Rhizophoraceae</taxon>
        <taxon>Rhizophora</taxon>
    </lineage>
</organism>